<dbReference type="InterPro" id="IPR030678">
    <property type="entry name" value="Peptide/Ni-bd"/>
</dbReference>
<dbReference type="PANTHER" id="PTHR30290:SF9">
    <property type="entry name" value="OLIGOPEPTIDE-BINDING PROTEIN APPA"/>
    <property type="match status" value="1"/>
</dbReference>
<dbReference type="Proteomes" id="UP000272729">
    <property type="component" value="Unassembled WGS sequence"/>
</dbReference>
<dbReference type="PROSITE" id="PS01040">
    <property type="entry name" value="SBP_BACTERIAL_5"/>
    <property type="match status" value="1"/>
</dbReference>
<feature type="domain" description="Solute-binding protein family 5" evidence="6">
    <location>
        <begin position="74"/>
        <end position="428"/>
    </location>
</feature>
<comment type="caution">
    <text evidence="7">The sequence shown here is derived from an EMBL/GenBank/DDBJ whole genome shotgun (WGS) entry which is preliminary data.</text>
</comment>
<dbReference type="Pfam" id="PF00496">
    <property type="entry name" value="SBP_bac_5"/>
    <property type="match status" value="1"/>
</dbReference>
<dbReference type="GO" id="GO:0043190">
    <property type="term" value="C:ATP-binding cassette (ABC) transporter complex"/>
    <property type="evidence" value="ECO:0007669"/>
    <property type="project" value="InterPro"/>
</dbReference>
<proteinExistence type="inferred from homology"/>
<name>A0A495XLD4_9PSEU</name>
<evidence type="ECO:0000256" key="5">
    <source>
        <dbReference type="SAM" id="SignalP"/>
    </source>
</evidence>
<dbReference type="EMBL" id="RBXR01000001">
    <property type="protein sequence ID" value="RKT73253.1"/>
    <property type="molecule type" value="Genomic_DNA"/>
</dbReference>
<keyword evidence="8" id="KW-1185">Reference proteome</keyword>
<dbReference type="Gene3D" id="3.40.190.10">
    <property type="entry name" value="Periplasmic binding protein-like II"/>
    <property type="match status" value="1"/>
</dbReference>
<feature type="signal peptide" evidence="5">
    <location>
        <begin position="1"/>
        <end position="17"/>
    </location>
</feature>
<evidence type="ECO:0000256" key="1">
    <source>
        <dbReference type="ARBA" id="ARBA00004193"/>
    </source>
</evidence>
<evidence type="ECO:0000313" key="8">
    <source>
        <dbReference type="Proteomes" id="UP000272729"/>
    </source>
</evidence>
<evidence type="ECO:0000313" key="7">
    <source>
        <dbReference type="EMBL" id="RKT73253.1"/>
    </source>
</evidence>
<evidence type="ECO:0000259" key="6">
    <source>
        <dbReference type="Pfam" id="PF00496"/>
    </source>
</evidence>
<dbReference type="GO" id="GO:0015833">
    <property type="term" value="P:peptide transport"/>
    <property type="evidence" value="ECO:0007669"/>
    <property type="project" value="TreeGrafter"/>
</dbReference>
<dbReference type="AlphaFoldDB" id="A0A495XLD4"/>
<dbReference type="InterPro" id="IPR023765">
    <property type="entry name" value="SBP_5_CS"/>
</dbReference>
<dbReference type="GO" id="GO:1904680">
    <property type="term" value="F:peptide transmembrane transporter activity"/>
    <property type="evidence" value="ECO:0007669"/>
    <property type="project" value="TreeGrafter"/>
</dbReference>
<dbReference type="SUPFAM" id="SSF53850">
    <property type="entry name" value="Periplasmic binding protein-like II"/>
    <property type="match status" value="1"/>
</dbReference>
<dbReference type="InterPro" id="IPR000914">
    <property type="entry name" value="SBP_5_dom"/>
</dbReference>
<evidence type="ECO:0000256" key="3">
    <source>
        <dbReference type="ARBA" id="ARBA00022448"/>
    </source>
</evidence>
<comment type="similarity">
    <text evidence="2">Belongs to the bacterial solute-binding protein 5 family.</text>
</comment>
<dbReference type="Gene3D" id="3.10.105.10">
    <property type="entry name" value="Dipeptide-binding Protein, Domain 3"/>
    <property type="match status" value="1"/>
</dbReference>
<dbReference type="GO" id="GO:0042597">
    <property type="term" value="C:periplasmic space"/>
    <property type="evidence" value="ECO:0007669"/>
    <property type="project" value="UniProtKB-ARBA"/>
</dbReference>
<dbReference type="PROSITE" id="PS51257">
    <property type="entry name" value="PROKAR_LIPOPROTEIN"/>
    <property type="match status" value="1"/>
</dbReference>
<protein>
    <submittedName>
        <fullName evidence="7">Peptide/nickel transport system substrate-binding protein</fullName>
    </submittedName>
</protein>
<evidence type="ECO:0000256" key="2">
    <source>
        <dbReference type="ARBA" id="ARBA00005695"/>
    </source>
</evidence>
<gene>
    <name evidence="7" type="ORF">DFJ66_6582</name>
</gene>
<organism evidence="7 8">
    <name type="scientific">Saccharothrix variisporea</name>
    <dbReference type="NCBI Taxonomy" id="543527"/>
    <lineage>
        <taxon>Bacteria</taxon>
        <taxon>Bacillati</taxon>
        <taxon>Actinomycetota</taxon>
        <taxon>Actinomycetes</taxon>
        <taxon>Pseudonocardiales</taxon>
        <taxon>Pseudonocardiaceae</taxon>
        <taxon>Saccharothrix</taxon>
    </lineage>
</organism>
<keyword evidence="4 5" id="KW-0732">Signal</keyword>
<comment type="subcellular location">
    <subcellularLocation>
        <location evidence="1">Cell membrane</location>
        <topology evidence="1">Lipid-anchor</topology>
    </subcellularLocation>
</comment>
<keyword evidence="3" id="KW-0813">Transport</keyword>
<dbReference type="PIRSF" id="PIRSF002741">
    <property type="entry name" value="MppA"/>
    <property type="match status" value="1"/>
</dbReference>
<reference evidence="7 8" key="1">
    <citation type="submission" date="2018-10" db="EMBL/GenBank/DDBJ databases">
        <title>Sequencing the genomes of 1000 actinobacteria strains.</title>
        <authorList>
            <person name="Klenk H.-P."/>
        </authorList>
    </citation>
    <scope>NUCLEOTIDE SEQUENCE [LARGE SCALE GENOMIC DNA]</scope>
    <source>
        <strain evidence="7 8">DSM 43911</strain>
    </source>
</reference>
<dbReference type="PANTHER" id="PTHR30290">
    <property type="entry name" value="PERIPLASMIC BINDING COMPONENT OF ABC TRANSPORTER"/>
    <property type="match status" value="1"/>
</dbReference>
<dbReference type="InterPro" id="IPR039424">
    <property type="entry name" value="SBP_5"/>
</dbReference>
<dbReference type="Gene3D" id="3.90.76.10">
    <property type="entry name" value="Dipeptide-binding Protein, Domain 1"/>
    <property type="match status" value="1"/>
</dbReference>
<accession>A0A495XLD4</accession>
<sequence length="515" mass="55058">MRSLLPPLVLVAVLATAGCTGSTTPSAEGTADGSSIVLADATEPTTLNPLLGYGRDGVSKLYDGLVEHRADRTLRPRLAADLPQPSADGLTWTVRLRDDVKFTDGTTFGPEDVVATYRALLDPALGATERSAFPVLTGVEQLDVHTVRFALAKPWAAFPHQLVLGVLPSEALAGVALKDVKPIGTGPYKLADWRKGDRMVLESNPAHFGGEPKIRKLTVVFVADDNTRAQRLQAGEFDGAELPPRLASGFTGTGGMRVVTHRSTDLRGITLPAGPVTGDPALRMALNHAVNRKGIVDNLLGGKGSPASTPIPDTLPEYYDPTAVFPYDKAQAELLLDQAGWVRGADGLRARDGVPARFTLMFPTGDVVRADLATAFAAEAKAVGVDVQLAGLSWEAITPRLGADALLYGGGSPFDPDLTTYPALHTGNPWGYTNPQVDALLDTGRTLLDPAQRAAAYRQLQRVYLAAPAMVVVAAVQHTYVVRENWTGYQEVVDPYTHGALSWGPWWNLELWTPR</sequence>
<feature type="chain" id="PRO_5039172120" evidence="5">
    <location>
        <begin position="18"/>
        <end position="515"/>
    </location>
</feature>
<evidence type="ECO:0000256" key="4">
    <source>
        <dbReference type="ARBA" id="ARBA00022729"/>
    </source>
</evidence>
<dbReference type="RefSeq" id="WP_246029987.1">
    <property type="nucleotide sequence ID" value="NZ_JBIUBA010000031.1"/>
</dbReference>